<name>A0A151X7L2_9HYME</name>
<feature type="chain" id="PRO_5007591739" evidence="2">
    <location>
        <begin position="17"/>
        <end position="928"/>
    </location>
</feature>
<feature type="non-terminal residue" evidence="3">
    <location>
        <position position="1"/>
    </location>
</feature>
<feature type="compositionally biased region" description="Pro residues" evidence="1">
    <location>
        <begin position="83"/>
        <end position="94"/>
    </location>
</feature>
<evidence type="ECO:0000256" key="2">
    <source>
        <dbReference type="SAM" id="SignalP"/>
    </source>
</evidence>
<dbReference type="EMBL" id="KQ982446">
    <property type="protein sequence ID" value="KYQ56361.1"/>
    <property type="molecule type" value="Genomic_DNA"/>
</dbReference>
<protein>
    <submittedName>
        <fullName evidence="3">Uncharacterized protein</fullName>
    </submittedName>
</protein>
<proteinExistence type="predicted"/>
<feature type="compositionally biased region" description="Basic and acidic residues" evidence="1">
    <location>
        <begin position="573"/>
        <end position="586"/>
    </location>
</feature>
<feature type="region of interest" description="Disordered" evidence="1">
    <location>
        <begin position="110"/>
        <end position="129"/>
    </location>
</feature>
<sequence>LPFLLLIIYIINEAFANQNAWSRQYNVRRIRRINEYLVPPPPPSSYTGRIPRLANYQPTSQPGYFQQLMSWLNPFSSDSSPQPQSPPPPQPLLPPQSEVAKFGQSAPLLHATAYNGPPPVDYEKPPVPPSSLNHFSNDYSGYPAPVQTKNCSSCNRVPWVPIQDTQQGHNGHVGGASYAPPPLESSGGKYLPTNHEIPHDAYHAASQEVRAPDFSFAPPLPNIRQNGPFINPLANPHLFPGAMPPLFKAVNFNQPVQVTTHENSGYLKSPPLSISNDAATIAGPTFNSGHNEQPIYSGPWAHSGEGAVSQELGYTNPGISNGEFENVQNVQNQNNVAHNDLSSSGTQVSHGHTSGISNNEELYEVTGLSGSDVSQTNQNLPSSYGISSLDRLPNNEHSYNDLSSSANVAEDFRAPLHIEPSGNIGDSINFEESPLLDFTQKDESRTHSSSIPTTSNSFADFQSTKITGTTVAFGDEIFGTRQGIASTEPYPPTDYIEIIDTVAKESKINNNITQGTNGKPPRNQLNDDVAEESFSDINVNLDETSRQQGATRNKQVQLIIPYTSEYTPLPFHPSHERNTDTSESNHDSYVGEESRNRIEVISPPNSSYIFQSLDSLPKIFDNAKKSVDAKTNNSIDVIHKLQKNIDNWTIQEYSKATTVSPVWLKSSNPYLFPSKKIPTEYFMTTKPVNYVADSHNDNNKILTLSGFSFNDENYKRSGSNVKESRVIQTDKSTGSFIDASTEDLWQAFPIGISSVNRERVHIVTPLSTVTTPRLNPEYRQEKVLKEAERNRKESKKTSQTDTEITQKSDIFESIEKAYQVLPQAVNNLAVASTGPESIPLWGIMEHEEFTSPVDNEYDNNDTEPPTPHSKLSKARMIIELTSLQEDHTLLVAAKRENSRRKIVGKDVPLSTRSTAVVCLKTPIVSVED</sequence>
<organism evidence="3 4">
    <name type="scientific">Mycetomoellerius zeteki</name>
    <dbReference type="NCBI Taxonomy" id="64791"/>
    <lineage>
        <taxon>Eukaryota</taxon>
        <taxon>Metazoa</taxon>
        <taxon>Ecdysozoa</taxon>
        <taxon>Arthropoda</taxon>
        <taxon>Hexapoda</taxon>
        <taxon>Insecta</taxon>
        <taxon>Pterygota</taxon>
        <taxon>Neoptera</taxon>
        <taxon>Endopterygota</taxon>
        <taxon>Hymenoptera</taxon>
        <taxon>Apocrita</taxon>
        <taxon>Aculeata</taxon>
        <taxon>Formicoidea</taxon>
        <taxon>Formicidae</taxon>
        <taxon>Myrmicinae</taxon>
        <taxon>Mycetomoellerius</taxon>
    </lineage>
</organism>
<evidence type="ECO:0000313" key="3">
    <source>
        <dbReference type="EMBL" id="KYQ56361.1"/>
    </source>
</evidence>
<keyword evidence="4" id="KW-1185">Reference proteome</keyword>
<dbReference type="AlphaFoldDB" id="A0A151X7L2"/>
<feature type="compositionally biased region" description="Polar residues" evidence="1">
    <location>
        <begin position="368"/>
        <end position="386"/>
    </location>
</feature>
<accession>A0A151X7L2</accession>
<feature type="region of interest" description="Disordered" evidence="1">
    <location>
        <begin position="784"/>
        <end position="804"/>
    </location>
</feature>
<dbReference type="STRING" id="64791.A0A151X7L2"/>
<evidence type="ECO:0000256" key="1">
    <source>
        <dbReference type="SAM" id="MobiDB-lite"/>
    </source>
</evidence>
<keyword evidence="2" id="KW-0732">Signal</keyword>
<feature type="region of interest" description="Disordered" evidence="1">
    <location>
        <begin position="368"/>
        <end position="388"/>
    </location>
</feature>
<reference evidence="3 4" key="1">
    <citation type="submission" date="2015-09" db="EMBL/GenBank/DDBJ databases">
        <title>Trachymyrmex zeteki WGS genome.</title>
        <authorList>
            <person name="Nygaard S."/>
            <person name="Hu H."/>
            <person name="Boomsma J."/>
            <person name="Zhang G."/>
        </authorList>
    </citation>
    <scope>NUCLEOTIDE SEQUENCE [LARGE SCALE GENOMIC DNA]</scope>
    <source>
        <strain evidence="3">Tzet28-1</strain>
        <tissue evidence="3">Whole body</tissue>
    </source>
</reference>
<evidence type="ECO:0000313" key="4">
    <source>
        <dbReference type="Proteomes" id="UP000075809"/>
    </source>
</evidence>
<feature type="region of interest" description="Disordered" evidence="1">
    <location>
        <begin position="567"/>
        <end position="591"/>
    </location>
</feature>
<feature type="compositionally biased region" description="Pro residues" evidence="1">
    <location>
        <begin position="116"/>
        <end position="129"/>
    </location>
</feature>
<gene>
    <name evidence="3" type="ORF">ALC60_04768</name>
</gene>
<dbReference type="Proteomes" id="UP000075809">
    <property type="component" value="Unassembled WGS sequence"/>
</dbReference>
<feature type="region of interest" description="Disordered" evidence="1">
    <location>
        <begin position="75"/>
        <end position="97"/>
    </location>
</feature>
<feature type="signal peptide" evidence="2">
    <location>
        <begin position="1"/>
        <end position="16"/>
    </location>
</feature>